<protein>
    <submittedName>
        <fullName evidence="1">DNA-packaging protein</fullName>
    </submittedName>
</protein>
<dbReference type="Proteomes" id="UP000283975">
    <property type="component" value="Unassembled WGS sequence"/>
</dbReference>
<organism evidence="1 2">
    <name type="scientific">Enterocloster bolteae</name>
    <dbReference type="NCBI Taxonomy" id="208479"/>
    <lineage>
        <taxon>Bacteria</taxon>
        <taxon>Bacillati</taxon>
        <taxon>Bacillota</taxon>
        <taxon>Clostridia</taxon>
        <taxon>Lachnospirales</taxon>
        <taxon>Lachnospiraceae</taxon>
        <taxon>Enterocloster</taxon>
    </lineage>
</organism>
<proteinExistence type="predicted"/>
<accession>A0A414B026</accession>
<gene>
    <name evidence="1" type="ORF">DW839_01885</name>
</gene>
<evidence type="ECO:0000313" key="1">
    <source>
        <dbReference type="EMBL" id="RHC58329.1"/>
    </source>
</evidence>
<comment type="caution">
    <text evidence="1">The sequence shown here is derived from an EMBL/GenBank/DDBJ whole genome shotgun (WGS) entry which is preliminary data.</text>
</comment>
<dbReference type="AlphaFoldDB" id="A0A414B026"/>
<dbReference type="InterPro" id="IPR021146">
    <property type="entry name" value="Phage_gp6-like_head-tail"/>
</dbReference>
<dbReference type="EMBL" id="QSHZ01000002">
    <property type="protein sequence ID" value="RHC58329.1"/>
    <property type="molecule type" value="Genomic_DNA"/>
</dbReference>
<name>A0A414B026_9FIRM</name>
<sequence>MTDEEKLTMLKRMTEETDDEVLSTYLILAKGVVLARAYPYSEADTVPAKYDTVHVEIAAYMLNKRGAEGETAHSENGVSRSYEDGDIPPTLLRRILPMAGVIL</sequence>
<evidence type="ECO:0000313" key="2">
    <source>
        <dbReference type="Proteomes" id="UP000283975"/>
    </source>
</evidence>
<dbReference type="Pfam" id="PF05135">
    <property type="entry name" value="Phage_connect_1"/>
    <property type="match status" value="1"/>
</dbReference>
<reference evidence="1 2" key="1">
    <citation type="submission" date="2018-08" db="EMBL/GenBank/DDBJ databases">
        <title>A genome reference for cultivated species of the human gut microbiota.</title>
        <authorList>
            <person name="Zou Y."/>
            <person name="Xue W."/>
            <person name="Luo G."/>
        </authorList>
    </citation>
    <scope>NUCLEOTIDE SEQUENCE [LARGE SCALE GENOMIC DNA]</scope>
    <source>
        <strain evidence="1 2">AM35-14</strain>
    </source>
</reference>